<evidence type="ECO:0000313" key="12">
    <source>
        <dbReference type="Proteomes" id="UP001431199"/>
    </source>
</evidence>
<dbReference type="InterPro" id="IPR052054">
    <property type="entry name" value="Oxidative_DNA_repair_enzyme"/>
</dbReference>
<dbReference type="CDD" id="cd00056">
    <property type="entry name" value="ENDO3c"/>
    <property type="match status" value="1"/>
</dbReference>
<keyword evidence="5" id="KW-0234">DNA repair</keyword>
<dbReference type="Proteomes" id="UP001431199">
    <property type="component" value="Unassembled WGS sequence"/>
</dbReference>
<dbReference type="Gene3D" id="3.30.310.260">
    <property type="match status" value="1"/>
</dbReference>
<gene>
    <name evidence="11" type="ORF">N5B56_00050</name>
</gene>
<reference evidence="11" key="1">
    <citation type="submission" date="2022-09" db="EMBL/GenBank/DDBJ databases">
        <title>Eubacterium sp. LFL-14 isolated from human feces.</title>
        <authorList>
            <person name="Liu F."/>
        </authorList>
    </citation>
    <scope>NUCLEOTIDE SEQUENCE</scope>
    <source>
        <strain evidence="11">LFL-14</strain>
    </source>
</reference>
<dbReference type="PANTHER" id="PTHR10242">
    <property type="entry name" value="8-OXOGUANINE DNA GLYCOSYLASE"/>
    <property type="match status" value="1"/>
</dbReference>
<dbReference type="Gene3D" id="1.10.1670.10">
    <property type="entry name" value="Helix-hairpin-Helix base-excision DNA repair enzymes (C-terminal)"/>
    <property type="match status" value="1"/>
</dbReference>
<comment type="similarity">
    <text evidence="1">Belongs to the type-1 OGG1 family.</text>
</comment>
<dbReference type="RefSeq" id="WP_260978018.1">
    <property type="nucleotide sequence ID" value="NZ_JAODBU010000001.1"/>
</dbReference>
<protein>
    <recommendedName>
        <fullName evidence="2">DNA-(apurinic or apyrimidinic site) lyase</fullName>
        <ecNumber evidence="2">4.2.99.18</ecNumber>
    </recommendedName>
</protein>
<keyword evidence="7" id="KW-0511">Multifunctional enzyme</keyword>
<organism evidence="11 12">
    <name type="scientific">Eubacterium album</name>
    <dbReference type="NCBI Taxonomy" id="2978477"/>
    <lineage>
        <taxon>Bacteria</taxon>
        <taxon>Bacillati</taxon>
        <taxon>Bacillota</taxon>
        <taxon>Clostridia</taxon>
        <taxon>Eubacteriales</taxon>
        <taxon>Eubacteriaceae</taxon>
        <taxon>Eubacterium</taxon>
    </lineage>
</organism>
<evidence type="ECO:0000256" key="6">
    <source>
        <dbReference type="ARBA" id="ARBA00023239"/>
    </source>
</evidence>
<evidence type="ECO:0000259" key="10">
    <source>
        <dbReference type="SMART" id="SM00478"/>
    </source>
</evidence>
<sequence>MKITENGKNTLINELKDFDLEQTLECGQCFRFYKLDKEEYVIVAKNKMLHIKQDENQLIFYNTSKEDVENIWINYFDLDRDYNEIKEYLLKKDNKLESAIKEKYGVRILNQDFHEVLISFIISQNKQIPQIKQVVKRISEQYGEYLGDVNGEKYYSFPNPEKLGEITEEAFREMKSGFRAPYLYDASQKLASGEINEELFANLNEEDGRELLKSIKGVGDKVANCVLLFGLGYRNAFPIDVWIKRIMEAIYFGKETSKEEIQKFASNHYGEYGGYAQQYLFCFGRDAKIGTKTDKKKKSDNKK</sequence>
<dbReference type="Gene3D" id="1.10.340.30">
    <property type="entry name" value="Hypothetical protein, domain 2"/>
    <property type="match status" value="1"/>
</dbReference>
<name>A0ABT2LZ91_9FIRM</name>
<dbReference type="Pfam" id="PF00730">
    <property type="entry name" value="HhH-GPD"/>
    <property type="match status" value="1"/>
</dbReference>
<keyword evidence="4" id="KW-0378">Hydrolase</keyword>
<dbReference type="EC" id="4.2.99.18" evidence="2"/>
<evidence type="ECO:0000256" key="9">
    <source>
        <dbReference type="ARBA" id="ARBA00044632"/>
    </source>
</evidence>
<dbReference type="Pfam" id="PF07934">
    <property type="entry name" value="OGG_N"/>
    <property type="match status" value="1"/>
</dbReference>
<evidence type="ECO:0000256" key="3">
    <source>
        <dbReference type="ARBA" id="ARBA00022763"/>
    </source>
</evidence>
<dbReference type="InterPro" id="IPR012904">
    <property type="entry name" value="OGG_N"/>
</dbReference>
<comment type="catalytic activity">
    <reaction evidence="9">
        <text>2'-deoxyribonucleotide-(2'-deoxyribose 5'-phosphate)-2'-deoxyribonucleotide-DNA = a 3'-end 2'-deoxyribonucleotide-(2,3-dehydro-2,3-deoxyribose 5'-phosphate)-DNA + a 5'-end 5'-phospho-2'-deoxyribonucleoside-DNA + H(+)</text>
        <dbReference type="Rhea" id="RHEA:66592"/>
        <dbReference type="Rhea" id="RHEA-COMP:13180"/>
        <dbReference type="Rhea" id="RHEA-COMP:16897"/>
        <dbReference type="Rhea" id="RHEA-COMP:17067"/>
        <dbReference type="ChEBI" id="CHEBI:15378"/>
        <dbReference type="ChEBI" id="CHEBI:136412"/>
        <dbReference type="ChEBI" id="CHEBI:157695"/>
        <dbReference type="ChEBI" id="CHEBI:167181"/>
        <dbReference type="EC" id="4.2.99.18"/>
    </reaction>
</comment>
<evidence type="ECO:0000256" key="4">
    <source>
        <dbReference type="ARBA" id="ARBA00022801"/>
    </source>
</evidence>
<dbReference type="InterPro" id="IPR003265">
    <property type="entry name" value="HhH-GPD_domain"/>
</dbReference>
<dbReference type="EMBL" id="JAODBU010000001">
    <property type="protein sequence ID" value="MCT7397477.1"/>
    <property type="molecule type" value="Genomic_DNA"/>
</dbReference>
<dbReference type="SUPFAM" id="SSF55945">
    <property type="entry name" value="TATA-box binding protein-like"/>
    <property type="match status" value="1"/>
</dbReference>
<dbReference type="InterPro" id="IPR011257">
    <property type="entry name" value="DNA_glycosylase"/>
</dbReference>
<comment type="caution">
    <text evidence="11">The sequence shown here is derived from an EMBL/GenBank/DDBJ whole genome shotgun (WGS) entry which is preliminary data.</text>
</comment>
<accession>A0ABT2LZ91</accession>
<keyword evidence="8" id="KW-0326">Glycosidase</keyword>
<feature type="domain" description="HhH-GPD" evidence="10">
    <location>
        <begin position="122"/>
        <end position="286"/>
    </location>
</feature>
<evidence type="ECO:0000256" key="2">
    <source>
        <dbReference type="ARBA" id="ARBA00012720"/>
    </source>
</evidence>
<dbReference type="SMART" id="SM00478">
    <property type="entry name" value="ENDO3c"/>
    <property type="match status" value="1"/>
</dbReference>
<evidence type="ECO:0000256" key="8">
    <source>
        <dbReference type="ARBA" id="ARBA00023295"/>
    </source>
</evidence>
<evidence type="ECO:0000256" key="7">
    <source>
        <dbReference type="ARBA" id="ARBA00023268"/>
    </source>
</evidence>
<evidence type="ECO:0000313" key="11">
    <source>
        <dbReference type="EMBL" id="MCT7397477.1"/>
    </source>
</evidence>
<keyword evidence="3" id="KW-0227">DNA damage</keyword>
<keyword evidence="12" id="KW-1185">Reference proteome</keyword>
<keyword evidence="6" id="KW-0456">Lyase</keyword>
<evidence type="ECO:0000256" key="1">
    <source>
        <dbReference type="ARBA" id="ARBA00010679"/>
    </source>
</evidence>
<dbReference type="InterPro" id="IPR023170">
    <property type="entry name" value="HhH_base_excis_C"/>
</dbReference>
<dbReference type="SUPFAM" id="SSF48150">
    <property type="entry name" value="DNA-glycosylase"/>
    <property type="match status" value="1"/>
</dbReference>
<dbReference type="PANTHER" id="PTHR10242:SF2">
    <property type="entry name" value="N-GLYCOSYLASE_DNA LYASE"/>
    <property type="match status" value="1"/>
</dbReference>
<proteinExistence type="inferred from homology"/>
<evidence type="ECO:0000256" key="5">
    <source>
        <dbReference type="ARBA" id="ARBA00023204"/>
    </source>
</evidence>